<evidence type="ECO:0000256" key="1">
    <source>
        <dbReference type="ARBA" id="ARBA00022723"/>
    </source>
</evidence>
<feature type="compositionally biased region" description="Low complexity" evidence="5">
    <location>
        <begin position="1"/>
        <end position="10"/>
    </location>
</feature>
<feature type="transmembrane region" description="Helical" evidence="6">
    <location>
        <begin position="286"/>
        <end position="306"/>
    </location>
</feature>
<dbReference type="InterPro" id="IPR013083">
    <property type="entry name" value="Znf_RING/FYVE/PHD"/>
</dbReference>
<sequence length="345" mass="37886">MRLAPPQHLLLLRRRPQQRPQKEDPPVASEAHLRLLRRQLQARRVPDLPGGVQPAGNFAFAARWNFLHITSSSSPYCSRVSGGLAFISQPDSEPSLHCRRNPLTISRQPFSSKSFAGKSIAAVHSGLTDIDQLADPPTRCSHHRRAQLATFFRFPDDILPANDDFHLALICVVGFIAVARCAWLRRNTSSSAANSKLGECPICLAEYADGDEIRLLPQCGHGFHVACIDTWLGSPSSCIAIPEVEVKAREDNGSSSGFLPVWCVLVDHDVFAFGPTSVHSSIKKRIAVAVAASLAANAFLLMMWYMSVKMVWNALSMLSASNADVSKMKVLPSQPRRDHPALKLL</sequence>
<dbReference type="EMBL" id="SDRB02002444">
    <property type="protein sequence ID" value="THG19408.1"/>
    <property type="molecule type" value="Genomic_DNA"/>
</dbReference>
<dbReference type="CDD" id="cd16461">
    <property type="entry name" value="RING-H2_EL5-like"/>
    <property type="match status" value="1"/>
</dbReference>
<dbReference type="PROSITE" id="PS50089">
    <property type="entry name" value="ZF_RING_2"/>
    <property type="match status" value="1"/>
</dbReference>
<feature type="transmembrane region" description="Helical" evidence="6">
    <location>
        <begin position="165"/>
        <end position="183"/>
    </location>
</feature>
<name>A0A4S4ERG9_CAMSN</name>
<evidence type="ECO:0000256" key="6">
    <source>
        <dbReference type="SAM" id="Phobius"/>
    </source>
</evidence>
<evidence type="ECO:0000313" key="9">
    <source>
        <dbReference type="Proteomes" id="UP000306102"/>
    </source>
</evidence>
<evidence type="ECO:0000259" key="7">
    <source>
        <dbReference type="PROSITE" id="PS50089"/>
    </source>
</evidence>
<dbReference type="AlphaFoldDB" id="A0A4S4ERG9"/>
<dbReference type="SUPFAM" id="SSF57850">
    <property type="entry name" value="RING/U-box"/>
    <property type="match status" value="1"/>
</dbReference>
<feature type="domain" description="RING-type" evidence="7">
    <location>
        <begin position="200"/>
        <end position="238"/>
    </location>
</feature>
<dbReference type="GO" id="GO:0008270">
    <property type="term" value="F:zinc ion binding"/>
    <property type="evidence" value="ECO:0007669"/>
    <property type="project" value="UniProtKB-KW"/>
</dbReference>
<reference evidence="8 9" key="1">
    <citation type="journal article" date="2018" name="Proc. Natl. Acad. Sci. U.S.A.">
        <title>Draft genome sequence of Camellia sinensis var. sinensis provides insights into the evolution of the tea genome and tea quality.</title>
        <authorList>
            <person name="Wei C."/>
            <person name="Yang H."/>
            <person name="Wang S."/>
            <person name="Zhao J."/>
            <person name="Liu C."/>
            <person name="Gao L."/>
            <person name="Xia E."/>
            <person name="Lu Y."/>
            <person name="Tai Y."/>
            <person name="She G."/>
            <person name="Sun J."/>
            <person name="Cao H."/>
            <person name="Tong W."/>
            <person name="Gao Q."/>
            <person name="Li Y."/>
            <person name="Deng W."/>
            <person name="Jiang X."/>
            <person name="Wang W."/>
            <person name="Chen Q."/>
            <person name="Zhang S."/>
            <person name="Li H."/>
            <person name="Wu J."/>
            <person name="Wang P."/>
            <person name="Li P."/>
            <person name="Shi C."/>
            <person name="Zheng F."/>
            <person name="Jian J."/>
            <person name="Huang B."/>
            <person name="Shan D."/>
            <person name="Shi M."/>
            <person name="Fang C."/>
            <person name="Yue Y."/>
            <person name="Li F."/>
            <person name="Li D."/>
            <person name="Wei S."/>
            <person name="Han B."/>
            <person name="Jiang C."/>
            <person name="Yin Y."/>
            <person name="Xia T."/>
            <person name="Zhang Z."/>
            <person name="Bennetzen J.L."/>
            <person name="Zhao S."/>
            <person name="Wan X."/>
        </authorList>
    </citation>
    <scope>NUCLEOTIDE SEQUENCE [LARGE SCALE GENOMIC DNA]</scope>
    <source>
        <strain evidence="9">cv. Shuchazao</strain>
        <tissue evidence="8">Leaf</tissue>
    </source>
</reference>
<evidence type="ECO:0000313" key="8">
    <source>
        <dbReference type="EMBL" id="THG19408.1"/>
    </source>
</evidence>
<dbReference type="PANTHER" id="PTHR45798">
    <property type="entry name" value="RING-H2 FINGER PROTEIN ATL61-RELATED-RELATED"/>
    <property type="match status" value="1"/>
</dbReference>
<protein>
    <recommendedName>
        <fullName evidence="7">RING-type domain-containing protein</fullName>
    </recommendedName>
</protein>
<evidence type="ECO:0000256" key="5">
    <source>
        <dbReference type="SAM" id="MobiDB-lite"/>
    </source>
</evidence>
<dbReference type="InterPro" id="IPR001841">
    <property type="entry name" value="Znf_RING"/>
</dbReference>
<dbReference type="Gene3D" id="3.30.40.10">
    <property type="entry name" value="Zinc/RING finger domain, C3HC4 (zinc finger)"/>
    <property type="match status" value="1"/>
</dbReference>
<dbReference type="PANTHER" id="PTHR45798:SF101">
    <property type="entry name" value="RING-H2 FINGER PROTEIN ATL8-RELATED"/>
    <property type="match status" value="1"/>
</dbReference>
<keyword evidence="3" id="KW-0862">Zinc</keyword>
<evidence type="ECO:0000256" key="2">
    <source>
        <dbReference type="ARBA" id="ARBA00022771"/>
    </source>
</evidence>
<keyword evidence="6" id="KW-0812">Transmembrane</keyword>
<keyword evidence="6" id="KW-0472">Membrane</keyword>
<evidence type="ECO:0000256" key="4">
    <source>
        <dbReference type="PROSITE-ProRule" id="PRU00175"/>
    </source>
</evidence>
<accession>A0A4S4ERG9</accession>
<keyword evidence="1" id="KW-0479">Metal-binding</keyword>
<gene>
    <name evidence="8" type="ORF">TEA_025793</name>
</gene>
<evidence type="ECO:0000256" key="3">
    <source>
        <dbReference type="ARBA" id="ARBA00022833"/>
    </source>
</evidence>
<keyword evidence="9" id="KW-1185">Reference proteome</keyword>
<feature type="region of interest" description="Disordered" evidence="5">
    <location>
        <begin position="1"/>
        <end position="28"/>
    </location>
</feature>
<organism evidence="8 9">
    <name type="scientific">Camellia sinensis var. sinensis</name>
    <name type="common">China tea</name>
    <dbReference type="NCBI Taxonomy" id="542762"/>
    <lineage>
        <taxon>Eukaryota</taxon>
        <taxon>Viridiplantae</taxon>
        <taxon>Streptophyta</taxon>
        <taxon>Embryophyta</taxon>
        <taxon>Tracheophyta</taxon>
        <taxon>Spermatophyta</taxon>
        <taxon>Magnoliopsida</taxon>
        <taxon>eudicotyledons</taxon>
        <taxon>Gunneridae</taxon>
        <taxon>Pentapetalae</taxon>
        <taxon>asterids</taxon>
        <taxon>Ericales</taxon>
        <taxon>Theaceae</taxon>
        <taxon>Camellia</taxon>
    </lineage>
</organism>
<dbReference type="Pfam" id="PF13639">
    <property type="entry name" value="zf-RING_2"/>
    <property type="match status" value="1"/>
</dbReference>
<dbReference type="SMART" id="SM00184">
    <property type="entry name" value="RING"/>
    <property type="match status" value="1"/>
</dbReference>
<keyword evidence="2 4" id="KW-0863">Zinc-finger</keyword>
<dbReference type="InterPro" id="IPR052788">
    <property type="entry name" value="RING-type_E3_ligase_ATL"/>
</dbReference>
<proteinExistence type="predicted"/>
<keyword evidence="6" id="KW-1133">Transmembrane helix</keyword>
<comment type="caution">
    <text evidence="8">The sequence shown here is derived from an EMBL/GenBank/DDBJ whole genome shotgun (WGS) entry which is preliminary data.</text>
</comment>
<dbReference type="Proteomes" id="UP000306102">
    <property type="component" value="Unassembled WGS sequence"/>
</dbReference>